<dbReference type="Pfam" id="PF00005">
    <property type="entry name" value="ABC_tran"/>
    <property type="match status" value="1"/>
</dbReference>
<dbReference type="GO" id="GO:0098796">
    <property type="term" value="C:membrane protein complex"/>
    <property type="evidence" value="ECO:0007669"/>
    <property type="project" value="UniProtKB-ARBA"/>
</dbReference>
<evidence type="ECO:0000256" key="1">
    <source>
        <dbReference type="ARBA" id="ARBA00005417"/>
    </source>
</evidence>
<dbReference type="PANTHER" id="PTHR42798:SF7">
    <property type="entry name" value="ALPHA-D-RIBOSE 1-METHYLPHOSPHONATE 5-TRIPHOSPHATE SYNTHASE SUBUNIT PHNL"/>
    <property type="match status" value="1"/>
</dbReference>
<evidence type="ECO:0000313" key="7">
    <source>
        <dbReference type="Proteomes" id="UP000270678"/>
    </source>
</evidence>
<keyword evidence="7" id="KW-1185">Reference proteome</keyword>
<organism evidence="6 7">
    <name type="scientific">Paenibacillus lutimineralis</name>
    <dbReference type="NCBI Taxonomy" id="2707005"/>
    <lineage>
        <taxon>Bacteria</taxon>
        <taxon>Bacillati</taxon>
        <taxon>Bacillota</taxon>
        <taxon>Bacilli</taxon>
        <taxon>Bacillales</taxon>
        <taxon>Paenibacillaceae</taxon>
        <taxon>Paenibacillus</taxon>
    </lineage>
</organism>
<dbReference type="GO" id="GO:0022857">
    <property type="term" value="F:transmembrane transporter activity"/>
    <property type="evidence" value="ECO:0007669"/>
    <property type="project" value="UniProtKB-ARBA"/>
</dbReference>
<feature type="domain" description="ABC transporter" evidence="5">
    <location>
        <begin position="6"/>
        <end position="244"/>
    </location>
</feature>
<dbReference type="InterPro" id="IPR003593">
    <property type="entry name" value="AAA+_ATPase"/>
</dbReference>
<evidence type="ECO:0000256" key="4">
    <source>
        <dbReference type="ARBA" id="ARBA00022840"/>
    </source>
</evidence>
<dbReference type="EMBL" id="CP034346">
    <property type="protein sequence ID" value="AZS17340.1"/>
    <property type="molecule type" value="Genomic_DNA"/>
</dbReference>
<dbReference type="GO" id="GO:0016887">
    <property type="term" value="F:ATP hydrolysis activity"/>
    <property type="evidence" value="ECO:0007669"/>
    <property type="project" value="InterPro"/>
</dbReference>
<sequence>MSMKILQVHQLEKIYVGKVNYTALNDVSFDLEQGDFAAIMGPSGSGKTTLLNCISTIDIPSGGEITVNGQHPHSLNDGELAKFRRNELGFVFQDFNLVHTLTVRENILLPLTLDSVPVPEMERRLEQATSLLGIESLLPKRTFEISGGQAQRVAVARAIIHQPSLLLADEPTGNLDTKSVKDVMELFKSINQTLQTTILMVTHDPYVASFCNRVIFIKDGKLYNEIHRGNHQGDFYQNIMDTLTFLGGGRSDIQ</sequence>
<dbReference type="PROSITE" id="PS00211">
    <property type="entry name" value="ABC_TRANSPORTER_1"/>
    <property type="match status" value="1"/>
</dbReference>
<dbReference type="InterPro" id="IPR017871">
    <property type="entry name" value="ABC_transporter-like_CS"/>
</dbReference>
<keyword evidence="4 6" id="KW-0067">ATP-binding</keyword>
<comment type="similarity">
    <text evidence="1">Belongs to the ABC transporter superfamily.</text>
</comment>
<dbReference type="Proteomes" id="UP000270678">
    <property type="component" value="Chromosome"/>
</dbReference>
<evidence type="ECO:0000259" key="5">
    <source>
        <dbReference type="PROSITE" id="PS50893"/>
    </source>
</evidence>
<keyword evidence="3" id="KW-0547">Nucleotide-binding</keyword>
<dbReference type="SMART" id="SM00382">
    <property type="entry name" value="AAA"/>
    <property type="match status" value="1"/>
</dbReference>
<dbReference type="InterPro" id="IPR003439">
    <property type="entry name" value="ABC_transporter-like_ATP-bd"/>
</dbReference>
<dbReference type="InterPro" id="IPR017911">
    <property type="entry name" value="MacB-like_ATP-bd"/>
</dbReference>
<dbReference type="RefSeq" id="WP_127002815.1">
    <property type="nucleotide sequence ID" value="NZ_CP034346.1"/>
</dbReference>
<name>A0A3S9V458_9BACL</name>
<reference evidence="7" key="1">
    <citation type="submission" date="2018-12" db="EMBL/GenBank/DDBJ databases">
        <title>Complete genome sequence of Paenibacillus sp. MBLB1234.</title>
        <authorList>
            <person name="Nam Y.-D."/>
            <person name="Kang J."/>
            <person name="Chung W.-H."/>
            <person name="Park Y.S."/>
        </authorList>
    </citation>
    <scope>NUCLEOTIDE SEQUENCE [LARGE SCALE GENOMIC DNA]</scope>
    <source>
        <strain evidence="7">MBLB1234</strain>
    </source>
</reference>
<dbReference type="Gene3D" id="3.40.50.300">
    <property type="entry name" value="P-loop containing nucleotide triphosphate hydrolases"/>
    <property type="match status" value="1"/>
</dbReference>
<accession>A0A3S9V458</accession>
<protein>
    <submittedName>
        <fullName evidence="6">ABC transporter ATP-binding protein</fullName>
    </submittedName>
</protein>
<dbReference type="PROSITE" id="PS50893">
    <property type="entry name" value="ABC_TRANSPORTER_2"/>
    <property type="match status" value="1"/>
</dbReference>
<proteinExistence type="inferred from homology"/>
<gene>
    <name evidence="6" type="ORF">EI981_24845</name>
</gene>
<dbReference type="KEGG" id="plut:EI981_24845"/>
<dbReference type="FunFam" id="3.40.50.300:FF:000032">
    <property type="entry name" value="Export ABC transporter ATP-binding protein"/>
    <property type="match status" value="1"/>
</dbReference>
<keyword evidence="2" id="KW-0813">Transport</keyword>
<dbReference type="InterPro" id="IPR027417">
    <property type="entry name" value="P-loop_NTPase"/>
</dbReference>
<evidence type="ECO:0000256" key="3">
    <source>
        <dbReference type="ARBA" id="ARBA00022741"/>
    </source>
</evidence>
<dbReference type="AlphaFoldDB" id="A0A3S9V458"/>
<dbReference type="GO" id="GO:0005524">
    <property type="term" value="F:ATP binding"/>
    <property type="evidence" value="ECO:0007669"/>
    <property type="project" value="UniProtKB-KW"/>
</dbReference>
<dbReference type="PANTHER" id="PTHR42798">
    <property type="entry name" value="LIPOPROTEIN-RELEASING SYSTEM ATP-BINDING PROTEIN LOLD"/>
    <property type="match status" value="1"/>
</dbReference>
<evidence type="ECO:0000256" key="2">
    <source>
        <dbReference type="ARBA" id="ARBA00022448"/>
    </source>
</evidence>
<dbReference type="OrthoDB" id="9791546at2"/>
<evidence type="ECO:0000313" key="6">
    <source>
        <dbReference type="EMBL" id="AZS17340.1"/>
    </source>
</evidence>
<dbReference type="SUPFAM" id="SSF52540">
    <property type="entry name" value="P-loop containing nucleoside triphosphate hydrolases"/>
    <property type="match status" value="1"/>
</dbReference>
<dbReference type="CDD" id="cd03255">
    <property type="entry name" value="ABC_MJ0796_LolCDE_FtsE"/>
    <property type="match status" value="1"/>
</dbReference>